<dbReference type="SUPFAM" id="SSF48403">
    <property type="entry name" value="Ankyrin repeat"/>
    <property type="match status" value="1"/>
</dbReference>
<evidence type="ECO:0000256" key="1">
    <source>
        <dbReference type="ARBA" id="ARBA00022737"/>
    </source>
</evidence>
<sequence>MVKLFVENGAGVNVRVFDQRTPLHLAVSENRVTVVSYLLRHPDIDVMAVDRWGHTALDEAREVLKTNGTGTDLVNLLSNQMKNCQVSQSG</sequence>
<dbReference type="PANTHER" id="PTHR24171">
    <property type="entry name" value="ANKYRIN REPEAT DOMAIN-CONTAINING PROTEIN 39-RELATED"/>
    <property type="match status" value="1"/>
</dbReference>
<gene>
    <name evidence="4" type="ORF">K7432_015922</name>
</gene>
<protein>
    <submittedName>
        <fullName evidence="4">Uncharacterized protein</fullName>
    </submittedName>
</protein>
<reference evidence="4 5" key="1">
    <citation type="submission" date="2023-04" db="EMBL/GenBank/DDBJ databases">
        <title>Genome of Basidiobolus ranarum AG-B5.</title>
        <authorList>
            <person name="Stajich J.E."/>
            <person name="Carter-House D."/>
            <person name="Gryganskyi A."/>
        </authorList>
    </citation>
    <scope>NUCLEOTIDE SEQUENCE [LARGE SCALE GENOMIC DNA]</scope>
    <source>
        <strain evidence="4 5">AG-B5</strain>
    </source>
</reference>
<dbReference type="Proteomes" id="UP001479436">
    <property type="component" value="Unassembled WGS sequence"/>
</dbReference>
<dbReference type="Pfam" id="PF13857">
    <property type="entry name" value="Ank_5"/>
    <property type="match status" value="1"/>
</dbReference>
<dbReference type="PROSITE" id="PS50297">
    <property type="entry name" value="ANK_REP_REGION"/>
    <property type="match status" value="1"/>
</dbReference>
<evidence type="ECO:0000256" key="3">
    <source>
        <dbReference type="PROSITE-ProRule" id="PRU00023"/>
    </source>
</evidence>
<dbReference type="PROSITE" id="PS50088">
    <property type="entry name" value="ANK_REPEAT"/>
    <property type="match status" value="1"/>
</dbReference>
<keyword evidence="2 3" id="KW-0040">ANK repeat</keyword>
<evidence type="ECO:0000313" key="4">
    <source>
        <dbReference type="EMBL" id="KAK9760261.1"/>
    </source>
</evidence>
<dbReference type="InterPro" id="IPR002110">
    <property type="entry name" value="Ankyrin_rpt"/>
</dbReference>
<dbReference type="PANTHER" id="PTHR24171:SF10">
    <property type="entry name" value="ANKYRIN REPEAT DOMAIN-CONTAINING PROTEIN 29-LIKE"/>
    <property type="match status" value="1"/>
</dbReference>
<proteinExistence type="predicted"/>
<evidence type="ECO:0000256" key="2">
    <source>
        <dbReference type="ARBA" id="ARBA00023043"/>
    </source>
</evidence>
<dbReference type="InterPro" id="IPR036770">
    <property type="entry name" value="Ankyrin_rpt-contain_sf"/>
</dbReference>
<comment type="caution">
    <text evidence="4">The sequence shown here is derived from an EMBL/GenBank/DDBJ whole genome shotgun (WGS) entry which is preliminary data.</text>
</comment>
<name>A0ABR2WFM8_9FUNG</name>
<accession>A0ABR2WFM8</accession>
<feature type="repeat" description="ANK" evidence="3">
    <location>
        <begin position="18"/>
        <end position="41"/>
    </location>
</feature>
<keyword evidence="1" id="KW-0677">Repeat</keyword>
<evidence type="ECO:0000313" key="5">
    <source>
        <dbReference type="Proteomes" id="UP001479436"/>
    </source>
</evidence>
<organism evidence="4 5">
    <name type="scientific">Basidiobolus ranarum</name>
    <dbReference type="NCBI Taxonomy" id="34480"/>
    <lineage>
        <taxon>Eukaryota</taxon>
        <taxon>Fungi</taxon>
        <taxon>Fungi incertae sedis</taxon>
        <taxon>Zoopagomycota</taxon>
        <taxon>Entomophthoromycotina</taxon>
        <taxon>Basidiobolomycetes</taxon>
        <taxon>Basidiobolales</taxon>
        <taxon>Basidiobolaceae</taxon>
        <taxon>Basidiobolus</taxon>
    </lineage>
</organism>
<dbReference type="Gene3D" id="1.25.40.20">
    <property type="entry name" value="Ankyrin repeat-containing domain"/>
    <property type="match status" value="1"/>
</dbReference>
<dbReference type="EMBL" id="JASJQH010002351">
    <property type="protein sequence ID" value="KAK9760261.1"/>
    <property type="molecule type" value="Genomic_DNA"/>
</dbReference>
<keyword evidence="5" id="KW-1185">Reference proteome</keyword>
<dbReference type="SMART" id="SM00248">
    <property type="entry name" value="ANK"/>
    <property type="match status" value="1"/>
</dbReference>